<dbReference type="InterPro" id="IPR011659">
    <property type="entry name" value="WD40"/>
</dbReference>
<dbReference type="SUPFAM" id="SSF53474">
    <property type="entry name" value="alpha/beta-Hydrolases"/>
    <property type="match status" value="1"/>
</dbReference>
<proteinExistence type="predicted"/>
<dbReference type="InterPro" id="IPR001375">
    <property type="entry name" value="Peptidase_S9_cat"/>
</dbReference>
<accession>A0ABR9QDX8</accession>
<evidence type="ECO:0000313" key="4">
    <source>
        <dbReference type="EMBL" id="MBE4906700.1"/>
    </source>
</evidence>
<protein>
    <submittedName>
        <fullName evidence="4">S9 family peptidase</fullName>
    </submittedName>
</protein>
<dbReference type="Gene3D" id="3.40.50.1820">
    <property type="entry name" value="alpha/beta hydrolase"/>
    <property type="match status" value="1"/>
</dbReference>
<dbReference type="Gene3D" id="2.120.10.30">
    <property type="entry name" value="TolB, C-terminal domain"/>
    <property type="match status" value="2"/>
</dbReference>
<gene>
    <name evidence="4" type="ORF">IMZ08_01350</name>
</gene>
<dbReference type="PANTHER" id="PTHR42776">
    <property type="entry name" value="SERINE PEPTIDASE S9 FAMILY MEMBER"/>
    <property type="match status" value="1"/>
</dbReference>
<feature type="domain" description="Peptidase S9 prolyl oligopeptidase catalytic" evidence="3">
    <location>
        <begin position="455"/>
        <end position="666"/>
    </location>
</feature>
<evidence type="ECO:0000313" key="5">
    <source>
        <dbReference type="Proteomes" id="UP001516662"/>
    </source>
</evidence>
<keyword evidence="2" id="KW-0645">Protease</keyword>
<dbReference type="RefSeq" id="WP_193534197.1">
    <property type="nucleotide sequence ID" value="NZ_JADCLJ010000006.1"/>
</dbReference>
<keyword evidence="1" id="KW-0378">Hydrolase</keyword>
<dbReference type="Proteomes" id="UP001516662">
    <property type="component" value="Unassembled WGS sequence"/>
</dbReference>
<organism evidence="4 5">
    <name type="scientific">Litchfieldia luteola</name>
    <dbReference type="NCBI Taxonomy" id="682179"/>
    <lineage>
        <taxon>Bacteria</taxon>
        <taxon>Bacillati</taxon>
        <taxon>Bacillota</taxon>
        <taxon>Bacilli</taxon>
        <taxon>Bacillales</taxon>
        <taxon>Bacillaceae</taxon>
        <taxon>Litchfieldia</taxon>
    </lineage>
</organism>
<dbReference type="InterPro" id="IPR029058">
    <property type="entry name" value="AB_hydrolase_fold"/>
</dbReference>
<dbReference type="EMBL" id="JADCLJ010000006">
    <property type="protein sequence ID" value="MBE4906700.1"/>
    <property type="molecule type" value="Genomic_DNA"/>
</dbReference>
<sequence>MSEEIKRGIKAEDLYHLKSLNDPQLSPDGTKVAFLQTEINREKHAYKTHIFVGNLEDKEIRQWTFGEVRDSSPRWSPLGESLCFVSNRYGKSQLYIMNASGGEAKKLTACLNGARNPIWSPDGSKILFETSLGSEENILDTEKKKEEQEKQLEPMVVDRIRYKSDAVGFLDDKKQHLAVVDVKSGEIELLTDGATDYSGGCWSPDGESITLFANLTDEPDYTLISDLYIMSLKDKSLHKVTNSKGFFSNSSWSPDGKYIAVIGHEREYDSATLSRIWLYGVGVNSLICLTSEWDVEVGDVAIGDFHSGNVNPGIVWTNDSYGFYFLMSDQGSTGVYYGSIEGEMYPSLFENQHVYGLTVDGEKHKAVLAISKPTSPGELYTYDLSTGDIEPFTNVNASFLDRIELSDAKAFMFKAPDQWDVHGWIMKPVGFEEGKKYPTILEIHGGPHAMYANTYFHEFQMLAAQGFVVVFTNPRGSHGYGQRFVNAVRGDYGGNDYIDVMSAVDYVLENYDFIDESKLGVTGGSYGGFMTNWIVGHTNRFKAAVTQRSISNWLSFYGVSDIGYYFSEWEVNGDIISNTEKLWNHSPLKYVEKIETPLLILHGEKDYRCPIEQAEQLFVALKRQKKQTKFVRFPESNHELSRSGNPKLRIDRLNHINNWFLEYLTNE</sequence>
<keyword evidence="2" id="KW-0720">Serine protease</keyword>
<reference evidence="4 5" key="1">
    <citation type="submission" date="2020-10" db="EMBL/GenBank/DDBJ databases">
        <title>Bacillus sp. HD4P25, an endophyte from a halophyte.</title>
        <authorList>
            <person name="Sun J.-Q."/>
        </authorList>
    </citation>
    <scope>NUCLEOTIDE SEQUENCE [LARGE SCALE GENOMIC DNA]</scope>
    <source>
        <strain evidence="4 5">YIM 93174</strain>
    </source>
</reference>
<dbReference type="Pfam" id="PF07676">
    <property type="entry name" value="PD40"/>
    <property type="match status" value="3"/>
</dbReference>
<name>A0ABR9QDX8_9BACI</name>
<dbReference type="InterPro" id="IPR011042">
    <property type="entry name" value="6-blade_b-propeller_TolB-like"/>
</dbReference>
<dbReference type="SUPFAM" id="SSF82171">
    <property type="entry name" value="DPP6 N-terminal domain-like"/>
    <property type="match status" value="1"/>
</dbReference>
<comment type="caution">
    <text evidence="4">The sequence shown here is derived from an EMBL/GenBank/DDBJ whole genome shotgun (WGS) entry which is preliminary data.</text>
</comment>
<dbReference type="PANTHER" id="PTHR42776:SF27">
    <property type="entry name" value="DIPEPTIDYL PEPTIDASE FAMILY MEMBER 6"/>
    <property type="match status" value="1"/>
</dbReference>
<evidence type="ECO:0000259" key="3">
    <source>
        <dbReference type="Pfam" id="PF00326"/>
    </source>
</evidence>
<evidence type="ECO:0000256" key="1">
    <source>
        <dbReference type="ARBA" id="ARBA00022801"/>
    </source>
</evidence>
<keyword evidence="5" id="KW-1185">Reference proteome</keyword>
<evidence type="ECO:0000256" key="2">
    <source>
        <dbReference type="ARBA" id="ARBA00022825"/>
    </source>
</evidence>
<dbReference type="Pfam" id="PF00326">
    <property type="entry name" value="Peptidase_S9"/>
    <property type="match status" value="1"/>
</dbReference>